<dbReference type="EMBL" id="CP017111">
    <property type="protein sequence ID" value="AOO66658.1"/>
    <property type="molecule type" value="Genomic_DNA"/>
</dbReference>
<protein>
    <submittedName>
        <fullName evidence="2">Flagellin</fullName>
    </submittedName>
</protein>
<dbReference type="PANTHER" id="PTHR42792">
    <property type="entry name" value="FLAGELLIN"/>
    <property type="match status" value="1"/>
</dbReference>
<dbReference type="AlphaFoldDB" id="A0A1D7TNS8"/>
<keyword evidence="2" id="KW-0282">Flagellum</keyword>
<evidence type="ECO:0000313" key="2">
    <source>
        <dbReference type="EMBL" id="AOO66658.1"/>
    </source>
</evidence>
<feature type="domain" description="Flagellin N-terminal" evidence="1">
    <location>
        <begin position="10"/>
        <end position="135"/>
    </location>
</feature>
<keyword evidence="2" id="KW-0969">Cilium</keyword>
<dbReference type="PANTHER" id="PTHR42792:SF2">
    <property type="entry name" value="FLAGELLIN"/>
    <property type="match status" value="1"/>
</dbReference>
<dbReference type="GO" id="GO:0005198">
    <property type="term" value="F:structural molecule activity"/>
    <property type="evidence" value="ECO:0007669"/>
    <property type="project" value="InterPro"/>
</dbReference>
<proteinExistence type="predicted"/>
<dbReference type="Pfam" id="PF00669">
    <property type="entry name" value="Flagellin_N"/>
    <property type="match status" value="1"/>
</dbReference>
<keyword evidence="3" id="KW-1185">Reference proteome</keyword>
<gene>
    <name evidence="2" type="ORF">SHALO_2906</name>
</gene>
<dbReference type="Proteomes" id="UP000094609">
    <property type="component" value="Chromosome"/>
</dbReference>
<dbReference type="KEGG" id="shal:SHALO_2906"/>
<dbReference type="Gene3D" id="1.20.1330.10">
    <property type="entry name" value="f41 fragment of flagellin, N-terminal domain"/>
    <property type="match status" value="1"/>
</dbReference>
<dbReference type="InterPro" id="IPR001492">
    <property type="entry name" value="Flagellin"/>
</dbReference>
<dbReference type="RefSeq" id="WP_069479173.1">
    <property type="nucleotide sequence ID" value="NZ_CP017111.1"/>
</dbReference>
<sequence length="239" mass="25398">MTISSSSNSQILNLISDNKTNTDTTLEKIAAVQELSGKDSANLIISDALSSQISSLTQNVQNANETISMYQIADSSLQAISAGTDKLNELSVSYNNASLSSDQKAMIQEEFDAISSSMQDIAEQSTYNGQNLLSSNYGLDVSGLSELSVDDQEGIANFRENLSTLSQTTSTQINSASSSITNSLTAITNLSSANSQISETPLDQKIASLKSDEIKLTSSVLAQVHQNSMMQQSVSTLLS</sequence>
<dbReference type="SUPFAM" id="SSF64518">
    <property type="entry name" value="Phase 1 flagellin"/>
    <property type="match status" value="1"/>
</dbReference>
<dbReference type="GO" id="GO:0009288">
    <property type="term" value="C:bacterial-type flagellum"/>
    <property type="evidence" value="ECO:0007669"/>
    <property type="project" value="InterPro"/>
</dbReference>
<organism evidence="2 3">
    <name type="scientific">Sulfurospirillum halorespirans DSM 13726</name>
    <dbReference type="NCBI Taxonomy" id="1193502"/>
    <lineage>
        <taxon>Bacteria</taxon>
        <taxon>Pseudomonadati</taxon>
        <taxon>Campylobacterota</taxon>
        <taxon>Epsilonproteobacteria</taxon>
        <taxon>Campylobacterales</taxon>
        <taxon>Sulfurospirillaceae</taxon>
        <taxon>Sulfurospirillum</taxon>
    </lineage>
</organism>
<name>A0A1D7TNS8_9BACT</name>
<reference evidence="3" key="1">
    <citation type="submission" date="2016-08" db="EMBL/GenBank/DDBJ databases">
        <title>Complete genome sequence of the organohalide-respiring Epsilonproteobacterium Sulfurospirillum halorespirans.</title>
        <authorList>
            <person name="Goris T."/>
            <person name="Zimmermann J."/>
            <person name="Schenz B."/>
            <person name="Lemos M."/>
            <person name="Hackermueller J."/>
            <person name="Diekert G."/>
        </authorList>
    </citation>
    <scope>NUCLEOTIDE SEQUENCE [LARGE SCALE GENOMIC DNA]</scope>
    <source>
        <strain>DSM 13726</strain>
        <strain evidence="3">PCE-M2</strain>
    </source>
</reference>
<dbReference type="STRING" id="1193502.SHALO_2906"/>
<evidence type="ECO:0000259" key="1">
    <source>
        <dbReference type="Pfam" id="PF00669"/>
    </source>
</evidence>
<evidence type="ECO:0000313" key="3">
    <source>
        <dbReference type="Proteomes" id="UP000094609"/>
    </source>
</evidence>
<dbReference type="PATRIC" id="fig|1193502.14.peg.2941"/>
<dbReference type="InterPro" id="IPR001029">
    <property type="entry name" value="Flagellin_N"/>
</dbReference>
<accession>A0A1D7TNS8</accession>
<keyword evidence="2" id="KW-0966">Cell projection</keyword>